<gene>
    <name evidence="2" type="ORF">AVDCRST_MAG40-2068</name>
</gene>
<protein>
    <recommendedName>
        <fullName evidence="3">YtkA-like domain-containing protein</fullName>
    </recommendedName>
</protein>
<reference evidence="2" key="1">
    <citation type="submission" date="2020-02" db="EMBL/GenBank/DDBJ databases">
        <authorList>
            <person name="Meier V. D."/>
        </authorList>
    </citation>
    <scope>NUCLEOTIDE SEQUENCE</scope>
    <source>
        <strain evidence="2">AVDCRST_MAG40</strain>
    </source>
</reference>
<evidence type="ECO:0008006" key="3">
    <source>
        <dbReference type="Google" id="ProtNLM"/>
    </source>
</evidence>
<keyword evidence="1" id="KW-0472">Membrane</keyword>
<dbReference type="EMBL" id="CADCTX010000622">
    <property type="protein sequence ID" value="CAA9333894.1"/>
    <property type="molecule type" value="Genomic_DNA"/>
</dbReference>
<proteinExistence type="predicted"/>
<keyword evidence="1" id="KW-0812">Transmembrane</keyword>
<sequence>MPSLGVRRSGRARHRPRPRPAHLLLVAALTLPGCVAVPGAAANGGTLRLASAAAGPYAVSVYTSPSPLAPGPVDVGLLVQRPGSTAVVDGATVAITGRATRERATNKLYYAAAFVLPEAGRWRIDATVGGAAGTGDVGSEVAVGGAGLPVGRLALASLLATLALAAAWRALRARRHRREIRTGA</sequence>
<accession>A0A6J4LHI9</accession>
<evidence type="ECO:0000313" key="2">
    <source>
        <dbReference type="EMBL" id="CAA9333894.1"/>
    </source>
</evidence>
<organism evidence="2">
    <name type="scientific">uncultured Gemmatimonadaceae bacterium</name>
    <dbReference type="NCBI Taxonomy" id="246130"/>
    <lineage>
        <taxon>Bacteria</taxon>
        <taxon>Pseudomonadati</taxon>
        <taxon>Gemmatimonadota</taxon>
        <taxon>Gemmatimonadia</taxon>
        <taxon>Gemmatimonadales</taxon>
        <taxon>Gemmatimonadaceae</taxon>
        <taxon>environmental samples</taxon>
    </lineage>
</organism>
<dbReference type="AlphaFoldDB" id="A0A6J4LHI9"/>
<evidence type="ECO:0000256" key="1">
    <source>
        <dbReference type="SAM" id="Phobius"/>
    </source>
</evidence>
<name>A0A6J4LHI9_9BACT</name>
<keyword evidence="1" id="KW-1133">Transmembrane helix</keyword>
<feature type="transmembrane region" description="Helical" evidence="1">
    <location>
        <begin position="153"/>
        <end position="171"/>
    </location>
</feature>